<dbReference type="GeneID" id="59292054"/>
<organism evidence="2 3">
    <name type="scientific">Letharia columbiana</name>
    <dbReference type="NCBI Taxonomy" id="112416"/>
    <lineage>
        <taxon>Eukaryota</taxon>
        <taxon>Fungi</taxon>
        <taxon>Dikarya</taxon>
        <taxon>Ascomycota</taxon>
        <taxon>Pezizomycotina</taxon>
        <taxon>Lecanoromycetes</taxon>
        <taxon>OSLEUM clade</taxon>
        <taxon>Lecanoromycetidae</taxon>
        <taxon>Lecanorales</taxon>
        <taxon>Lecanorineae</taxon>
        <taxon>Parmeliaceae</taxon>
        <taxon>Letharia</taxon>
    </lineage>
</organism>
<dbReference type="EMBL" id="JACCJC010000057">
    <property type="protein sequence ID" value="KAF6231447.1"/>
    <property type="molecule type" value="Genomic_DNA"/>
</dbReference>
<dbReference type="AlphaFoldDB" id="A0A8H6FMU3"/>
<evidence type="ECO:0008006" key="4">
    <source>
        <dbReference type="Google" id="ProtNLM"/>
    </source>
</evidence>
<name>A0A8H6FMU3_9LECA</name>
<protein>
    <recommendedName>
        <fullName evidence="4">F-box domain-containing protein</fullName>
    </recommendedName>
</protein>
<proteinExistence type="predicted"/>
<sequence length="157" mass="17488">MEDHESQSLRSLTDKMNAAHVEDPCSGSEKNGAPNTKDSSGADERPGLSNLAGELQNLIITNLHPSAAIALSQTNRHFHSCAYLHRLPSPTVFDYLQEKELLPIKLDDYACYTCLRFKPRPTFGTRQTRSILEKLGQSAHKRYCFECGSMPGNHLPC</sequence>
<gene>
    <name evidence="2" type="ORF">HO173_010408</name>
</gene>
<reference evidence="2 3" key="1">
    <citation type="journal article" date="2020" name="Genomics">
        <title>Complete, high-quality genomes from long-read metagenomic sequencing of two wolf lichen thalli reveals enigmatic genome architecture.</title>
        <authorList>
            <person name="McKenzie S.K."/>
            <person name="Walston R.F."/>
            <person name="Allen J.L."/>
        </authorList>
    </citation>
    <scope>NUCLEOTIDE SEQUENCE [LARGE SCALE GENOMIC DNA]</scope>
    <source>
        <strain evidence="2">WasteWater2</strain>
    </source>
</reference>
<evidence type="ECO:0000313" key="3">
    <source>
        <dbReference type="Proteomes" id="UP000578531"/>
    </source>
</evidence>
<dbReference type="Proteomes" id="UP000578531">
    <property type="component" value="Unassembled WGS sequence"/>
</dbReference>
<dbReference type="RefSeq" id="XP_037160879.1">
    <property type="nucleotide sequence ID" value="XM_037312293.1"/>
</dbReference>
<feature type="region of interest" description="Disordered" evidence="1">
    <location>
        <begin position="1"/>
        <end position="48"/>
    </location>
</feature>
<evidence type="ECO:0000313" key="2">
    <source>
        <dbReference type="EMBL" id="KAF6231447.1"/>
    </source>
</evidence>
<comment type="caution">
    <text evidence="2">The sequence shown here is derived from an EMBL/GenBank/DDBJ whole genome shotgun (WGS) entry which is preliminary data.</text>
</comment>
<accession>A0A8H6FMU3</accession>
<evidence type="ECO:0000256" key="1">
    <source>
        <dbReference type="SAM" id="MobiDB-lite"/>
    </source>
</evidence>
<dbReference type="OrthoDB" id="10293243at2759"/>
<keyword evidence="3" id="KW-1185">Reference proteome</keyword>